<evidence type="ECO:0000256" key="1">
    <source>
        <dbReference type="SAM" id="MobiDB-lite"/>
    </source>
</evidence>
<feature type="compositionally biased region" description="Polar residues" evidence="1">
    <location>
        <begin position="75"/>
        <end position="85"/>
    </location>
</feature>
<keyword evidence="3" id="KW-1185">Reference proteome</keyword>
<organism evidence="2 3">
    <name type="scientific">Linum trigynum</name>
    <dbReference type="NCBI Taxonomy" id="586398"/>
    <lineage>
        <taxon>Eukaryota</taxon>
        <taxon>Viridiplantae</taxon>
        <taxon>Streptophyta</taxon>
        <taxon>Embryophyta</taxon>
        <taxon>Tracheophyta</taxon>
        <taxon>Spermatophyta</taxon>
        <taxon>Magnoliopsida</taxon>
        <taxon>eudicotyledons</taxon>
        <taxon>Gunneridae</taxon>
        <taxon>Pentapetalae</taxon>
        <taxon>rosids</taxon>
        <taxon>fabids</taxon>
        <taxon>Malpighiales</taxon>
        <taxon>Linaceae</taxon>
        <taxon>Linum</taxon>
    </lineage>
</organism>
<proteinExistence type="predicted"/>
<accession>A0AAV2EUB6</accession>
<dbReference type="AlphaFoldDB" id="A0AAV2EUB6"/>
<sequence>MLKGSVGEGGGGEESVELELMRLHNLVGPSRFLFAITEESEDAKSRLSSWQGSRTKILSDILLAIDTTPSLFTSLDSPRYSNSPESYHRQRVQIEKEGSGRVK</sequence>
<feature type="compositionally biased region" description="Basic and acidic residues" evidence="1">
    <location>
        <begin position="86"/>
        <end position="103"/>
    </location>
</feature>
<dbReference type="PANTHER" id="PTHR34054:SF6">
    <property type="entry name" value="TRANSMEMBRANE PROTEIN"/>
    <property type="match status" value="1"/>
</dbReference>
<dbReference type="InterPro" id="IPR045884">
    <property type="entry name" value="At5g59350-like"/>
</dbReference>
<name>A0AAV2EUB6_9ROSI</name>
<reference evidence="2 3" key="1">
    <citation type="submission" date="2024-04" db="EMBL/GenBank/DDBJ databases">
        <authorList>
            <person name="Fracassetti M."/>
        </authorList>
    </citation>
    <scope>NUCLEOTIDE SEQUENCE [LARGE SCALE GENOMIC DNA]</scope>
</reference>
<protein>
    <submittedName>
        <fullName evidence="2">Uncharacterized protein</fullName>
    </submittedName>
</protein>
<dbReference type="PANTHER" id="PTHR34054">
    <property type="entry name" value="EXPRESSED PROTEIN"/>
    <property type="match status" value="1"/>
</dbReference>
<dbReference type="Proteomes" id="UP001497516">
    <property type="component" value="Chromosome 5"/>
</dbReference>
<dbReference type="EMBL" id="OZ034818">
    <property type="protein sequence ID" value="CAL1389566.1"/>
    <property type="molecule type" value="Genomic_DNA"/>
</dbReference>
<evidence type="ECO:0000313" key="2">
    <source>
        <dbReference type="EMBL" id="CAL1389566.1"/>
    </source>
</evidence>
<evidence type="ECO:0000313" key="3">
    <source>
        <dbReference type="Proteomes" id="UP001497516"/>
    </source>
</evidence>
<gene>
    <name evidence="2" type="ORF">LTRI10_LOCUS30417</name>
</gene>
<feature type="region of interest" description="Disordered" evidence="1">
    <location>
        <begin position="75"/>
        <end position="103"/>
    </location>
</feature>